<reference evidence="1" key="1">
    <citation type="submission" date="2018-05" db="EMBL/GenBank/DDBJ databases">
        <authorList>
            <person name="Lanie J.A."/>
            <person name="Ng W.-L."/>
            <person name="Kazmierczak K.M."/>
            <person name="Andrzejewski T.M."/>
            <person name="Davidsen T.M."/>
            <person name="Wayne K.J."/>
            <person name="Tettelin H."/>
            <person name="Glass J.I."/>
            <person name="Rusch D."/>
            <person name="Podicherti R."/>
            <person name="Tsui H.-C.T."/>
            <person name="Winkler M.E."/>
        </authorList>
    </citation>
    <scope>NUCLEOTIDE SEQUENCE</scope>
</reference>
<gene>
    <name evidence="1" type="ORF">METZ01_LOCUS199621</name>
</gene>
<dbReference type="AlphaFoldDB" id="A0A382EA68"/>
<dbReference type="InterPro" id="IPR013783">
    <property type="entry name" value="Ig-like_fold"/>
</dbReference>
<dbReference type="SUPFAM" id="SSF49265">
    <property type="entry name" value="Fibronectin type III"/>
    <property type="match status" value="1"/>
</dbReference>
<evidence type="ECO:0000313" key="1">
    <source>
        <dbReference type="EMBL" id="SVB46767.1"/>
    </source>
</evidence>
<proteinExistence type="predicted"/>
<protein>
    <recommendedName>
        <fullName evidence="2">Fibronectin type-III domain-containing protein</fullName>
    </recommendedName>
</protein>
<accession>A0A382EA68</accession>
<feature type="non-terminal residue" evidence="1">
    <location>
        <position position="254"/>
    </location>
</feature>
<sequence>VEELLASISFYLEIESRLSDSFMRRILKYILTKAILVFCFIGAAEPQEDIILSFPIDVSVYDGQGSLLVTWSYPDSIVAQNIKVFVQKFGQPEFELLSVLTSNHSNYLDTSCEPNERYFYKIEVEDIFGKIFNSDTQRPSFGTCAAMEDSLTFDEKIQSVLDLVQLHIQDEFKAVDSYTNFQPIKQLLKSNIGMNHNWFEQFPLELLKPSASSVEAIDDIIQNEKLFNSIMEYESLYRNHLFLSPDAWLKNVEQ</sequence>
<organism evidence="1">
    <name type="scientific">marine metagenome</name>
    <dbReference type="NCBI Taxonomy" id="408172"/>
    <lineage>
        <taxon>unclassified sequences</taxon>
        <taxon>metagenomes</taxon>
        <taxon>ecological metagenomes</taxon>
    </lineage>
</organism>
<dbReference type="Gene3D" id="2.60.40.10">
    <property type="entry name" value="Immunoglobulins"/>
    <property type="match status" value="1"/>
</dbReference>
<name>A0A382EA68_9ZZZZ</name>
<feature type="non-terminal residue" evidence="1">
    <location>
        <position position="1"/>
    </location>
</feature>
<dbReference type="EMBL" id="UINC01043145">
    <property type="protein sequence ID" value="SVB46767.1"/>
    <property type="molecule type" value="Genomic_DNA"/>
</dbReference>
<dbReference type="InterPro" id="IPR036116">
    <property type="entry name" value="FN3_sf"/>
</dbReference>
<evidence type="ECO:0008006" key="2">
    <source>
        <dbReference type="Google" id="ProtNLM"/>
    </source>
</evidence>